<accession>A0A1Y1CI37</accession>
<dbReference type="OrthoDB" id="1114031at2"/>
<sequence>MRAKRLIGWGFLILLGTLSCSTSEDEINMDIQITNAVNIEENAMVNCILEDLLCEVEKNVIAADYGANSKDNTKQDSIPAIEVSVDEESQTSTKIISIDYGSSNHTDHLGRLKRGQIRNEISGKFTTSQARQFIQFQEFCINDMKIEGSIEIISNGFNEFDQLSFTISYDSIIFTSENGLEYSISGTKTKDWVEGFSTPENPWDDQFLISGEFHGINSENREYNSKISTPLLISRSCEFILSGEIEFQVEDETVFYNFGDGMCDNKGFYTRNNEISNFEFGRYSFRQKNNPISFLMH</sequence>
<evidence type="ECO:0000313" key="1">
    <source>
        <dbReference type="EMBL" id="BAX79682.1"/>
    </source>
</evidence>
<evidence type="ECO:0008006" key="3">
    <source>
        <dbReference type="Google" id="ProtNLM"/>
    </source>
</evidence>
<protein>
    <recommendedName>
        <fullName evidence="3">Lipoprotein</fullName>
    </recommendedName>
</protein>
<reference evidence="1 2" key="1">
    <citation type="journal article" date="2018" name="Mar. Genomics">
        <title>Complete genome sequence of Marinifilaceae bacterium strain SPP2, isolated from the Antarctic marine sediment.</title>
        <authorList>
            <person name="Watanabe M."/>
            <person name="Kojima H."/>
            <person name="Fukui M."/>
        </authorList>
    </citation>
    <scope>NUCLEOTIDE SEQUENCE [LARGE SCALE GENOMIC DNA]</scope>
    <source>
        <strain evidence="1 2">SPP2</strain>
    </source>
</reference>
<keyword evidence="2" id="KW-1185">Reference proteome</keyword>
<gene>
    <name evidence="1" type="ORF">ALGA_1297</name>
</gene>
<dbReference type="AlphaFoldDB" id="A0A1Y1CI37"/>
<dbReference type="EMBL" id="AP018042">
    <property type="protein sequence ID" value="BAX79682.1"/>
    <property type="molecule type" value="Genomic_DNA"/>
</dbReference>
<dbReference type="KEGG" id="mbas:ALGA_1297"/>
<proteinExistence type="predicted"/>
<organism evidence="1 2">
    <name type="scientific">Labilibaculum antarcticum</name>
    <dbReference type="NCBI Taxonomy" id="1717717"/>
    <lineage>
        <taxon>Bacteria</taxon>
        <taxon>Pseudomonadati</taxon>
        <taxon>Bacteroidota</taxon>
        <taxon>Bacteroidia</taxon>
        <taxon>Marinilabiliales</taxon>
        <taxon>Marinifilaceae</taxon>
        <taxon>Labilibaculum</taxon>
    </lineage>
</organism>
<dbReference type="Proteomes" id="UP000218267">
    <property type="component" value="Chromosome"/>
</dbReference>
<reference evidence="2" key="2">
    <citation type="journal article" date="2020" name="Antonie Van Leeuwenhoek">
        <title>Labilibaculum antarcticum sp. nov., a novel facultative anaerobic, psychrotorelant bacterium isolated from marine sediment of Antarctica.</title>
        <authorList>
            <person name="Watanabe M."/>
            <person name="Kojima H."/>
            <person name="Fukui M."/>
        </authorList>
    </citation>
    <scope>NUCLEOTIDE SEQUENCE [LARGE SCALE GENOMIC DNA]</scope>
    <source>
        <strain evidence="2">SPP2</strain>
    </source>
</reference>
<name>A0A1Y1CI37_9BACT</name>
<dbReference type="PROSITE" id="PS51257">
    <property type="entry name" value="PROKAR_LIPOPROTEIN"/>
    <property type="match status" value="1"/>
</dbReference>
<dbReference type="RefSeq" id="WP_096428574.1">
    <property type="nucleotide sequence ID" value="NZ_AP018042.1"/>
</dbReference>
<evidence type="ECO:0000313" key="2">
    <source>
        <dbReference type="Proteomes" id="UP000218267"/>
    </source>
</evidence>